<name>A0A6A6IYF6_9PLEO</name>
<proteinExistence type="predicted"/>
<dbReference type="RefSeq" id="XP_033690081.1">
    <property type="nucleotide sequence ID" value="XM_033832729.1"/>
</dbReference>
<dbReference type="OrthoDB" id="4358338at2759"/>
<dbReference type="Proteomes" id="UP000800094">
    <property type="component" value="Unassembled WGS sequence"/>
</dbReference>
<evidence type="ECO:0000313" key="2">
    <source>
        <dbReference type="Proteomes" id="UP000800094"/>
    </source>
</evidence>
<gene>
    <name evidence="1" type="ORF">BU26DRAFT_559702</name>
</gene>
<sequence length="236" mass="26233">MDKKMSRPFLAFFLIISDAIGGHVFAEMASNQHMPISTLHAARSAGAVFGTITWLARLITGIIVCIEYRTYDTLYTVFGAYKVVDVEVTITDAEYEQMQGAARQAFTQLMRNLKRAKQLAFGALFRLTFLVPRVNLENTRRWLRAASSDGGDGSNGGDDSELPLLSDPAGLDTWGNTRWHVHETTHTVRNGREVSGAIRLGDEHGNLGVSHSVRNHRSMGSMIGTGDDVWMETWRM</sequence>
<accession>A0A6A6IYF6</accession>
<evidence type="ECO:0000313" key="1">
    <source>
        <dbReference type="EMBL" id="KAF2255077.1"/>
    </source>
</evidence>
<keyword evidence="2" id="KW-1185">Reference proteome</keyword>
<reference evidence="1" key="1">
    <citation type="journal article" date="2020" name="Stud. Mycol.">
        <title>101 Dothideomycetes genomes: a test case for predicting lifestyles and emergence of pathogens.</title>
        <authorList>
            <person name="Haridas S."/>
            <person name="Albert R."/>
            <person name="Binder M."/>
            <person name="Bloem J."/>
            <person name="Labutti K."/>
            <person name="Salamov A."/>
            <person name="Andreopoulos B."/>
            <person name="Baker S."/>
            <person name="Barry K."/>
            <person name="Bills G."/>
            <person name="Bluhm B."/>
            <person name="Cannon C."/>
            <person name="Castanera R."/>
            <person name="Culley D."/>
            <person name="Daum C."/>
            <person name="Ezra D."/>
            <person name="Gonzalez J."/>
            <person name="Henrissat B."/>
            <person name="Kuo A."/>
            <person name="Liang C."/>
            <person name="Lipzen A."/>
            <person name="Lutzoni F."/>
            <person name="Magnuson J."/>
            <person name="Mondo S."/>
            <person name="Nolan M."/>
            <person name="Ohm R."/>
            <person name="Pangilinan J."/>
            <person name="Park H.-J."/>
            <person name="Ramirez L."/>
            <person name="Alfaro M."/>
            <person name="Sun H."/>
            <person name="Tritt A."/>
            <person name="Yoshinaga Y."/>
            <person name="Zwiers L.-H."/>
            <person name="Turgeon B."/>
            <person name="Goodwin S."/>
            <person name="Spatafora J."/>
            <person name="Crous P."/>
            <person name="Grigoriev I."/>
        </authorList>
    </citation>
    <scope>NUCLEOTIDE SEQUENCE</scope>
    <source>
        <strain evidence="1">CBS 122368</strain>
    </source>
</reference>
<dbReference type="AlphaFoldDB" id="A0A6A6IYF6"/>
<organism evidence="1 2">
    <name type="scientific">Trematosphaeria pertusa</name>
    <dbReference type="NCBI Taxonomy" id="390896"/>
    <lineage>
        <taxon>Eukaryota</taxon>
        <taxon>Fungi</taxon>
        <taxon>Dikarya</taxon>
        <taxon>Ascomycota</taxon>
        <taxon>Pezizomycotina</taxon>
        <taxon>Dothideomycetes</taxon>
        <taxon>Pleosporomycetidae</taxon>
        <taxon>Pleosporales</taxon>
        <taxon>Massarineae</taxon>
        <taxon>Trematosphaeriaceae</taxon>
        <taxon>Trematosphaeria</taxon>
    </lineage>
</organism>
<dbReference type="EMBL" id="ML987190">
    <property type="protein sequence ID" value="KAF2255077.1"/>
    <property type="molecule type" value="Genomic_DNA"/>
</dbReference>
<dbReference type="GeneID" id="54586059"/>
<protein>
    <submittedName>
        <fullName evidence="1">Uncharacterized protein</fullName>
    </submittedName>
</protein>